<comment type="caution">
    <text evidence="6">The sequence shown here is derived from an EMBL/GenBank/DDBJ whole genome shotgun (WGS) entry which is preliminary data.</text>
</comment>
<evidence type="ECO:0000256" key="2">
    <source>
        <dbReference type="ARBA" id="ARBA00022490"/>
    </source>
</evidence>
<accession>A0A422P8V1</accession>
<evidence type="ECO:0000313" key="7">
    <source>
        <dbReference type="Proteomes" id="UP000284403"/>
    </source>
</evidence>
<evidence type="ECO:0000256" key="3">
    <source>
        <dbReference type="ARBA" id="ARBA00022737"/>
    </source>
</evidence>
<gene>
    <name evidence="6" type="ORF">Tco025E_05952</name>
</gene>
<organism evidence="6 7">
    <name type="scientific">Trypanosoma conorhini</name>
    <dbReference type="NCBI Taxonomy" id="83891"/>
    <lineage>
        <taxon>Eukaryota</taxon>
        <taxon>Discoba</taxon>
        <taxon>Euglenozoa</taxon>
        <taxon>Kinetoplastea</taxon>
        <taxon>Metakinetoplastina</taxon>
        <taxon>Trypanosomatida</taxon>
        <taxon>Trypanosomatidae</taxon>
        <taxon>Trypanosoma</taxon>
    </lineage>
</organism>
<dbReference type="PROSITE" id="PS50293">
    <property type="entry name" value="TPR_REGION"/>
    <property type="match status" value="1"/>
</dbReference>
<dbReference type="AlphaFoldDB" id="A0A422P8V1"/>
<keyword evidence="2" id="KW-0963">Cytoplasm</keyword>
<keyword evidence="7" id="KW-1185">Reference proteome</keyword>
<feature type="repeat" description="TPR" evidence="5">
    <location>
        <begin position="3"/>
        <end position="36"/>
    </location>
</feature>
<dbReference type="PROSITE" id="PS50005">
    <property type="entry name" value="TPR"/>
    <property type="match status" value="3"/>
</dbReference>
<dbReference type="RefSeq" id="XP_029227051.1">
    <property type="nucleotide sequence ID" value="XM_029372842.1"/>
</dbReference>
<reference evidence="6 7" key="1">
    <citation type="journal article" date="2018" name="BMC Genomics">
        <title>Genomic comparison of Trypanosoma conorhini and Trypanosoma rangeli to Trypanosoma cruzi strains of high and low virulence.</title>
        <authorList>
            <person name="Bradwell K.R."/>
            <person name="Koparde V.N."/>
            <person name="Matveyev A.V."/>
            <person name="Serrano M.G."/>
            <person name="Alves J.M."/>
            <person name="Parikh H."/>
            <person name="Huang B."/>
            <person name="Lee V."/>
            <person name="Espinosa-Alvarez O."/>
            <person name="Ortiz P.A."/>
            <person name="Costa-Martins A.G."/>
            <person name="Teixeira M.M."/>
            <person name="Buck G.A."/>
        </authorList>
    </citation>
    <scope>NUCLEOTIDE SEQUENCE [LARGE SCALE GENOMIC DNA]</scope>
    <source>
        <strain evidence="6 7">025E</strain>
    </source>
</reference>
<dbReference type="Proteomes" id="UP000284403">
    <property type="component" value="Unassembled WGS sequence"/>
</dbReference>
<dbReference type="PANTHER" id="PTHR22904:SF523">
    <property type="entry name" value="STRESS-INDUCED-PHOSPHOPROTEIN 1"/>
    <property type="match status" value="1"/>
</dbReference>
<dbReference type="PANTHER" id="PTHR22904">
    <property type="entry name" value="TPR REPEAT CONTAINING PROTEIN"/>
    <property type="match status" value="1"/>
</dbReference>
<dbReference type="Pfam" id="PF00515">
    <property type="entry name" value="TPR_1"/>
    <property type="match status" value="1"/>
</dbReference>
<dbReference type="GeneID" id="40319563"/>
<dbReference type="EMBL" id="MKKU01000376">
    <property type="protein sequence ID" value="RNF14137.1"/>
    <property type="molecule type" value="Genomic_DNA"/>
</dbReference>
<dbReference type="GO" id="GO:0051879">
    <property type="term" value="F:Hsp90 protein binding"/>
    <property type="evidence" value="ECO:0007669"/>
    <property type="project" value="TreeGrafter"/>
</dbReference>
<evidence type="ECO:0000256" key="4">
    <source>
        <dbReference type="ARBA" id="ARBA00022803"/>
    </source>
</evidence>
<dbReference type="GO" id="GO:0005737">
    <property type="term" value="C:cytoplasm"/>
    <property type="evidence" value="ECO:0007669"/>
    <property type="project" value="UniProtKB-SubCell"/>
</dbReference>
<proteinExistence type="predicted"/>
<dbReference type="InterPro" id="IPR019734">
    <property type="entry name" value="TPR_rpt"/>
</dbReference>
<evidence type="ECO:0000256" key="1">
    <source>
        <dbReference type="ARBA" id="ARBA00004496"/>
    </source>
</evidence>
<protein>
    <submittedName>
        <fullName evidence="6">Stress-inducible protein STI1-like</fullName>
    </submittedName>
</protein>
<dbReference type="SMART" id="SM00028">
    <property type="entry name" value="TPR"/>
    <property type="match status" value="6"/>
</dbReference>
<dbReference type="InterPro" id="IPR011990">
    <property type="entry name" value="TPR-like_helical_dom_sf"/>
</dbReference>
<dbReference type="SUPFAM" id="SSF48452">
    <property type="entry name" value="TPR-like"/>
    <property type="match status" value="2"/>
</dbReference>
<dbReference type="OrthoDB" id="2423701at2759"/>
<feature type="repeat" description="TPR" evidence="5">
    <location>
        <begin position="74"/>
        <end position="107"/>
    </location>
</feature>
<sequence>MALDELRSKGNEAFKAKKYADAIHFYTKAIELSPQAEAAAALYSNRAACWQNTGKAANALKDAESCITLRPSWIKGHYRKGAALESMQRYDEALKAFQQAAKMEPENEEIADKLQQLVLILRERNEKSTPESCRTAEEAKNIGNSLFSAGNFERAMLFYSRAIALSQEGNVEQANYYANRAACHQQTRNYHLVINDCDKALEIDPTHVKALLRRAIAYEGLESWSKALNDYNQVNRAFPGMAAVSQGVLRCQRALRG</sequence>
<dbReference type="Pfam" id="PF13174">
    <property type="entry name" value="TPR_6"/>
    <property type="match status" value="1"/>
</dbReference>
<keyword evidence="4 5" id="KW-0802">TPR repeat</keyword>
<evidence type="ECO:0000256" key="5">
    <source>
        <dbReference type="PROSITE-ProRule" id="PRU00339"/>
    </source>
</evidence>
<evidence type="ECO:0000313" key="6">
    <source>
        <dbReference type="EMBL" id="RNF14137.1"/>
    </source>
</evidence>
<dbReference type="FunFam" id="1.25.40.10:FF:000020">
    <property type="entry name" value="Stress-induced phosphoprotein 1"/>
    <property type="match status" value="1"/>
</dbReference>
<dbReference type="Gene3D" id="1.25.40.10">
    <property type="entry name" value="Tetratricopeptide repeat domain"/>
    <property type="match status" value="2"/>
</dbReference>
<comment type="subcellular location">
    <subcellularLocation>
        <location evidence="1">Cytoplasm</location>
    </subcellularLocation>
</comment>
<keyword evidence="3" id="KW-0677">Repeat</keyword>
<name>A0A422P8V1_9TRYP</name>
<dbReference type="Pfam" id="PF13181">
    <property type="entry name" value="TPR_8"/>
    <property type="match status" value="2"/>
</dbReference>
<feature type="repeat" description="TPR" evidence="5">
    <location>
        <begin position="136"/>
        <end position="169"/>
    </location>
</feature>